<evidence type="ECO:0000256" key="3">
    <source>
        <dbReference type="PROSITE-ProRule" id="PRU10038"/>
    </source>
</evidence>
<dbReference type="Pfam" id="PF07859">
    <property type="entry name" value="Abhydrolase_3"/>
    <property type="match status" value="1"/>
</dbReference>
<dbReference type="SUPFAM" id="SSF53474">
    <property type="entry name" value="alpha/beta-Hydrolases"/>
    <property type="match status" value="1"/>
</dbReference>
<dbReference type="AlphaFoldDB" id="A0A848K9E7"/>
<evidence type="ECO:0000313" key="6">
    <source>
        <dbReference type="Proteomes" id="UP000535543"/>
    </source>
</evidence>
<gene>
    <name evidence="5" type="ORF">FGL95_10875</name>
</gene>
<dbReference type="InterPro" id="IPR050300">
    <property type="entry name" value="GDXG_lipolytic_enzyme"/>
</dbReference>
<name>A0A848K9E7_9NOCA</name>
<evidence type="ECO:0000256" key="2">
    <source>
        <dbReference type="ARBA" id="ARBA00022801"/>
    </source>
</evidence>
<dbReference type="EMBL" id="VCQU01000003">
    <property type="protein sequence ID" value="NMN95535.1"/>
    <property type="molecule type" value="Genomic_DNA"/>
</dbReference>
<dbReference type="PROSITE" id="PS01174">
    <property type="entry name" value="LIPASE_GDXG_SER"/>
    <property type="match status" value="1"/>
</dbReference>
<dbReference type="GO" id="GO:0004806">
    <property type="term" value="F:triacylglycerol lipase activity"/>
    <property type="evidence" value="ECO:0007669"/>
    <property type="project" value="TreeGrafter"/>
</dbReference>
<evidence type="ECO:0000256" key="1">
    <source>
        <dbReference type="ARBA" id="ARBA00010515"/>
    </source>
</evidence>
<comment type="similarity">
    <text evidence="1">Belongs to the 'GDXG' lipolytic enzyme family.</text>
</comment>
<dbReference type="InterPro" id="IPR033140">
    <property type="entry name" value="Lipase_GDXG_put_SER_AS"/>
</dbReference>
<sequence length="330" mass="34912">MTVHVELVNSARPSTRIAHRIARSTLRPAADTIAQLGARGPFAGAPAFRVANVAEVVLAPLRAPRGTRREQVHFANFRAEWLWHNSIEGPSDPTGGAVVYLHGGAFVAGGLHSHRRLAARIASTCAMPVLNVDYRQLPKAHITDSVDDAVHAYGHLLDAGFASDKIVLAGDSAGGGLAFAAALAIRDRGLPTPGAIVAIAPFADLDSTRRAAHPNDSIDPVMSAFLLSVPVSHGFAPDGLLDPAWSPVNHDFTGLPPALIQVGSTEVLRDDAEQLAHRCAEAGVPYTLQIWDHAIHDFHVAADVLPDARAAIAEIGKFVHTITEGKQVGR</sequence>
<protein>
    <submittedName>
        <fullName evidence="5">Alpha/beta hydrolase</fullName>
    </submittedName>
</protein>
<dbReference type="InterPro" id="IPR029058">
    <property type="entry name" value="AB_hydrolase_fold"/>
</dbReference>
<dbReference type="RefSeq" id="WP_169586500.1">
    <property type="nucleotide sequence ID" value="NZ_VCQU01000003.1"/>
</dbReference>
<feature type="domain" description="Alpha/beta hydrolase fold-3" evidence="4">
    <location>
        <begin position="98"/>
        <end position="299"/>
    </location>
</feature>
<evidence type="ECO:0000313" key="5">
    <source>
        <dbReference type="EMBL" id="NMN95535.1"/>
    </source>
</evidence>
<comment type="caution">
    <text evidence="5">The sequence shown here is derived from an EMBL/GenBank/DDBJ whole genome shotgun (WGS) entry which is preliminary data.</text>
</comment>
<dbReference type="InterPro" id="IPR013094">
    <property type="entry name" value="AB_hydrolase_3"/>
</dbReference>
<reference evidence="5 6" key="1">
    <citation type="submission" date="2019-05" db="EMBL/GenBank/DDBJ databases">
        <authorList>
            <person name="Lee S.D."/>
        </authorList>
    </citation>
    <scope>NUCLEOTIDE SEQUENCE [LARGE SCALE GENOMIC DNA]</scope>
    <source>
        <strain evidence="5 6">YC2-7</strain>
    </source>
</reference>
<accession>A0A848K9E7</accession>
<feature type="active site" evidence="3">
    <location>
        <position position="172"/>
    </location>
</feature>
<dbReference type="Proteomes" id="UP000535543">
    <property type="component" value="Unassembled WGS sequence"/>
</dbReference>
<keyword evidence="6" id="KW-1185">Reference proteome</keyword>
<dbReference type="Gene3D" id="3.40.50.1820">
    <property type="entry name" value="alpha/beta hydrolase"/>
    <property type="match status" value="1"/>
</dbReference>
<keyword evidence="2 5" id="KW-0378">Hydrolase</keyword>
<organism evidence="5 6">
    <name type="scientific">Antrihabitans stalactiti</name>
    <dbReference type="NCBI Taxonomy" id="2584121"/>
    <lineage>
        <taxon>Bacteria</taxon>
        <taxon>Bacillati</taxon>
        <taxon>Actinomycetota</taxon>
        <taxon>Actinomycetes</taxon>
        <taxon>Mycobacteriales</taxon>
        <taxon>Nocardiaceae</taxon>
        <taxon>Antrihabitans</taxon>
    </lineage>
</organism>
<dbReference type="PANTHER" id="PTHR48081">
    <property type="entry name" value="AB HYDROLASE SUPERFAMILY PROTEIN C4A8.06C"/>
    <property type="match status" value="1"/>
</dbReference>
<dbReference type="PANTHER" id="PTHR48081:SF30">
    <property type="entry name" value="ACETYL-HYDROLASE LIPR-RELATED"/>
    <property type="match status" value="1"/>
</dbReference>
<reference evidence="5 6" key="2">
    <citation type="submission" date="2020-06" db="EMBL/GenBank/DDBJ databases">
        <title>Antribacter stalactiti gen. nov., sp. nov., a new member of the family Nacardiaceae isolated from a cave.</title>
        <authorList>
            <person name="Kim I.S."/>
        </authorList>
    </citation>
    <scope>NUCLEOTIDE SEQUENCE [LARGE SCALE GENOMIC DNA]</scope>
    <source>
        <strain evidence="5 6">YC2-7</strain>
    </source>
</reference>
<evidence type="ECO:0000259" key="4">
    <source>
        <dbReference type="Pfam" id="PF07859"/>
    </source>
</evidence>
<proteinExistence type="inferred from homology"/>